<keyword evidence="2" id="KW-1185">Reference proteome</keyword>
<organism evidence="1 2">
    <name type="scientific">Phytophthora pseudosyringae</name>
    <dbReference type="NCBI Taxonomy" id="221518"/>
    <lineage>
        <taxon>Eukaryota</taxon>
        <taxon>Sar</taxon>
        <taxon>Stramenopiles</taxon>
        <taxon>Oomycota</taxon>
        <taxon>Peronosporomycetes</taxon>
        <taxon>Peronosporales</taxon>
        <taxon>Peronosporaceae</taxon>
        <taxon>Phytophthora</taxon>
    </lineage>
</organism>
<reference evidence="1" key="1">
    <citation type="submission" date="2021-02" db="EMBL/GenBank/DDBJ databases">
        <authorList>
            <person name="Palmer J.M."/>
        </authorList>
    </citation>
    <scope>NUCLEOTIDE SEQUENCE</scope>
    <source>
        <strain evidence="1">SCRP734</strain>
    </source>
</reference>
<accession>A0A8T1V9C7</accession>
<dbReference type="EMBL" id="JAGDFM010000472">
    <property type="protein sequence ID" value="KAG7377897.1"/>
    <property type="molecule type" value="Genomic_DNA"/>
</dbReference>
<comment type="caution">
    <text evidence="1">The sequence shown here is derived from an EMBL/GenBank/DDBJ whole genome shotgun (WGS) entry which is preliminary data.</text>
</comment>
<evidence type="ECO:0000313" key="1">
    <source>
        <dbReference type="EMBL" id="KAG7377897.1"/>
    </source>
</evidence>
<evidence type="ECO:0000313" key="2">
    <source>
        <dbReference type="Proteomes" id="UP000694044"/>
    </source>
</evidence>
<protein>
    <submittedName>
        <fullName evidence="1">Uncharacterized protein</fullName>
    </submittedName>
</protein>
<dbReference type="Proteomes" id="UP000694044">
    <property type="component" value="Unassembled WGS sequence"/>
</dbReference>
<dbReference type="AlphaFoldDB" id="A0A8T1V9C7"/>
<proteinExistence type="predicted"/>
<sequence length="129" mass="14195">MTVLEEVEIVPDQLIGTLHVQDLLEEVALGLKMSLTLSESFITIQDRPIALAGELDHLNRSEVKVLTKTPTSSELSVNSRQLLLCPLELPSDRVSSSAQHIMIRPEIAKLVIRLVENLFSASVLALGRT</sequence>
<name>A0A8T1V9C7_9STRA</name>
<gene>
    <name evidence="1" type="ORF">PHYPSEUDO_010856</name>
</gene>